<dbReference type="GO" id="GO:0016747">
    <property type="term" value="F:acyltransferase activity, transferring groups other than amino-acyl groups"/>
    <property type="evidence" value="ECO:0007669"/>
    <property type="project" value="InterPro"/>
</dbReference>
<name>A0A2K3QJU4_9HYPO</name>
<organism evidence="4 5">
    <name type="scientific">Tolypocladium capitatum</name>
    <dbReference type="NCBI Taxonomy" id="45235"/>
    <lineage>
        <taxon>Eukaryota</taxon>
        <taxon>Fungi</taxon>
        <taxon>Dikarya</taxon>
        <taxon>Ascomycota</taxon>
        <taxon>Pezizomycotina</taxon>
        <taxon>Sordariomycetes</taxon>
        <taxon>Hypocreomycetidae</taxon>
        <taxon>Hypocreales</taxon>
        <taxon>Ophiocordycipitaceae</taxon>
        <taxon>Tolypocladium</taxon>
    </lineage>
</organism>
<dbReference type="InterPro" id="IPR000182">
    <property type="entry name" value="GNAT_dom"/>
</dbReference>
<dbReference type="Proteomes" id="UP000236621">
    <property type="component" value="Unassembled WGS sequence"/>
</dbReference>
<dbReference type="STRING" id="45235.A0A2K3QJU4"/>
<proteinExistence type="predicted"/>
<dbReference type="PANTHER" id="PTHR43800">
    <property type="entry name" value="PEPTIDYL-LYSINE N-ACETYLTRANSFERASE YJAB"/>
    <property type="match status" value="1"/>
</dbReference>
<gene>
    <name evidence="4" type="ORF">TCAP_02266</name>
</gene>
<keyword evidence="2" id="KW-0012">Acyltransferase</keyword>
<dbReference type="OrthoDB" id="2744543at2759"/>
<feature type="domain" description="N-acetyltransferase" evidence="3">
    <location>
        <begin position="2"/>
        <end position="162"/>
    </location>
</feature>
<evidence type="ECO:0000259" key="3">
    <source>
        <dbReference type="PROSITE" id="PS51186"/>
    </source>
</evidence>
<comment type="caution">
    <text evidence="4">The sequence shown here is derived from an EMBL/GenBank/DDBJ whole genome shotgun (WGS) entry which is preliminary data.</text>
</comment>
<evidence type="ECO:0000256" key="2">
    <source>
        <dbReference type="ARBA" id="ARBA00023315"/>
    </source>
</evidence>
<dbReference type="InterPro" id="IPR016181">
    <property type="entry name" value="Acyl_CoA_acyltransferase"/>
</dbReference>
<dbReference type="Pfam" id="PF00583">
    <property type="entry name" value="Acetyltransf_1"/>
    <property type="match status" value="1"/>
</dbReference>
<accession>A0A2K3QJU4</accession>
<dbReference type="PANTHER" id="PTHR43800:SF1">
    <property type="entry name" value="PEPTIDYL-LYSINE N-ACETYLTRANSFERASE YJAB"/>
    <property type="match status" value="1"/>
</dbReference>
<keyword evidence="1" id="KW-0808">Transferase</keyword>
<dbReference type="Gene3D" id="3.40.630.30">
    <property type="match status" value="1"/>
</dbReference>
<dbReference type="CDD" id="cd04301">
    <property type="entry name" value="NAT_SF"/>
    <property type="match status" value="1"/>
</dbReference>
<dbReference type="PROSITE" id="PS51186">
    <property type="entry name" value="GNAT"/>
    <property type="match status" value="1"/>
</dbReference>
<evidence type="ECO:0000256" key="1">
    <source>
        <dbReference type="ARBA" id="ARBA00022679"/>
    </source>
</evidence>
<dbReference type="EMBL" id="NRSZ01000343">
    <property type="protein sequence ID" value="PNY27808.1"/>
    <property type="molecule type" value="Genomic_DNA"/>
</dbReference>
<protein>
    <recommendedName>
        <fullName evidence="3">N-acetyltransferase domain-containing protein</fullName>
    </recommendedName>
</protein>
<keyword evidence="5" id="KW-1185">Reference proteome</keyword>
<sequence length="172" mass="18676">MFTIRPATAADVPLLPAVECSAGQIFKQIPDLAWIADGGGQSGQRHLELIQSGVSWVAVGDEADAPLGFLNGQLLDGNMHVWEMSVDKDHQGKGIGRRLMGQARQWATSQGLPAITLTTFRDVPWNDEFYASMGFITLSSSELTLALRRVLGDEVRDGLPGEKRCAMRLLLG</sequence>
<dbReference type="SUPFAM" id="SSF55729">
    <property type="entry name" value="Acyl-CoA N-acyltransferases (Nat)"/>
    <property type="match status" value="1"/>
</dbReference>
<evidence type="ECO:0000313" key="5">
    <source>
        <dbReference type="Proteomes" id="UP000236621"/>
    </source>
</evidence>
<reference evidence="4 5" key="1">
    <citation type="submission" date="2017-08" db="EMBL/GenBank/DDBJ databases">
        <title>Harnessing the power of phylogenomics to disentangle the directionality and signatures of interkingdom host jumping in the parasitic fungal genus Tolypocladium.</title>
        <authorList>
            <person name="Quandt C.A."/>
            <person name="Patterson W."/>
            <person name="Spatafora J.W."/>
        </authorList>
    </citation>
    <scope>NUCLEOTIDE SEQUENCE [LARGE SCALE GENOMIC DNA]</scope>
    <source>
        <strain evidence="4 5">CBS 113982</strain>
    </source>
</reference>
<dbReference type="AlphaFoldDB" id="A0A2K3QJU4"/>
<evidence type="ECO:0000313" key="4">
    <source>
        <dbReference type="EMBL" id="PNY27808.1"/>
    </source>
</evidence>